<dbReference type="FunFam" id="1.10.10.820:FF:000001">
    <property type="entry name" value="Myosin heavy chain"/>
    <property type="match status" value="1"/>
</dbReference>
<keyword evidence="6 11" id="KW-0175">Coiled coil</keyword>
<dbReference type="Gene3D" id="1.20.58.530">
    <property type="match status" value="1"/>
</dbReference>
<protein>
    <submittedName>
        <fullName evidence="14">Methyl-CpG binding domain protein 3b</fullName>
    </submittedName>
</protein>
<dbReference type="GO" id="GO:0005524">
    <property type="term" value="F:ATP binding"/>
    <property type="evidence" value="ECO:0007669"/>
    <property type="project" value="UniProtKB-UniRule"/>
</dbReference>
<evidence type="ECO:0000256" key="8">
    <source>
        <dbReference type="ARBA" id="ARBA00023175"/>
    </source>
</evidence>
<sequence>MSSPELYAKGVLVWIPDDNEVWVSAVVMRAYTDGDNCLHLEREDGQVLEYAVAPPHTPLPFLRNPDFLVGENDLTSLSYLHEPAVLYNLRLRFLDAGSIYTYCGIVLVALNPYEELPIYGDDMILAYSQEGSGDMDPHVFAVAQEAFTQMARDERNQSIIVSGESGAGKTVSAKYAMRYFAVVGGSTGNTNVEEKVLASNPIMEAIGNAKTIRNDNSSRFGKYIEIGFSSSYHIVGASMRTYLLEKTRVVFQAEQERNYHVFYQLCACADHPQYDDLMLGGAEDFLYTNHGTTMIDSVNDGEEFEKTCKAFSLLGIDAAHQRSLFKILSAVLHLGNVRIASNDKDGDNSFVNRADPHLKAFSHLLGLERDQMAQWLCHRKICTTSETYVKPMLCTEALNARNALAKHMYTCLFKWIISRINRALRSVGKEHSSIGVLDIYGFETFEMNSFEQFCINYANEKLQQQFNLHVFKLEQEEYMREEIPWTLIDFYDNQPCIDLIEGHLGVLDLLDEDCRMPKGTDQSWALKLYEHHQNSSEHFEKPRMSNLAFVIIHFADKVEYQCEGFLEKNKDTVYQEPINILKASESEFVAELFQEGKVEGLASHHAPRMTIRSAHPPIRASKREHKKTVGLQFRNSLRMLMETLNGTTPHYIRCINPNDDKLSFKFDSVRAAQQLRACGVLETIRISAAGFPSRWMYQEFYDRYRILLKSIYVVPGNIKLTVQNVLEDLIKKPDRFQFGKTKILFRAGEVAFLERLRSECLNAACVTVQRHVRGWLQRRRYINLRRVTINLQCLIRGKRARRQAQLLRELHGAIRIQAAYRMHMARQHFLTLRKATITIQSFTRGMFARCYYREMLCEQKSIMIQRWVRGWLARQQYLRVRTAVVFLQCCVRRMLARRELRKLRIEARSVEHFKQLNSGMENKIVQLQLKVTEQIRENHLLAGRMVTKETAMNAEMQRLHAELEGMQQVLCKAQATEHLAEEALNLREELEKTETNWQAEREGAQRYKEETDKMVARLLEQTTLLRKENEELNHLLEDKEKQHHELMAMRLAEETRKLQHDLQEERSRHQGLLREFSRLEQRHENLREEMDFVKTGSRTGHIRSGSNVSSVESESAYSSHWTSEIDLSDWNRQQEIQEVEFEKAALEMPIVQRLRNYVRDLEMQLATIKSAGEDVDSHSAGQLPGHHLEMTEYEALKLQDLQMANQQLKQDLENLRISLADSSSTENQLQIAPGSQPYQTVLAQLKVAMEELDIRREEVVKLKAQLMTNAHQQDTAMDIVLQSIDDLDGEEDLRNAYIKAYEANSLMRSQLESMVHQHELQVDLLRREAQALQVENRLPGQSQIDQADGSLEQEIGRLTSVNLNLQEKIEFQEKLVRKLKKQVKIFNRKNKELEGAVSVSSAGTTPAKCALPSHDVVQQAAIQRKDKRFQGMLTYKAEFESHLINNLIIDLNTSELPDGLIPALPAYILFMCVRYGDYTNDESRVHSLLNASITGIKKVLKKNSSFETRSFWLANTCRLLHCFKQYSGDQEFLHPNVESQQDFSLRNFDLSDYWNVLETLAVQIYQQLTKMIEETLQPLIVPGMLENESFSSVCSTKPSGARRRTMSKSDLDSPAFTLSSILRCLTTFCDTMAEHGMDPDVLGQTLRQAFYTLSAVTLNSLLLRRDLCSWNKGIQIRYNISQLEEWLHKRRLQHSGLKATLEPLIEVSQILQLKKSTEKDADTICTFCSALTTTQIVKILHLYTPLNDGEERVKVTFIRMIEARMKDRGNSTQLLMDTKWTYPVEFPFNPSPVCLETIQIPRSLNLTFLSRV</sequence>
<evidence type="ECO:0000256" key="10">
    <source>
        <dbReference type="PROSITE-ProRule" id="PRU00782"/>
    </source>
</evidence>
<evidence type="ECO:0000259" key="13">
    <source>
        <dbReference type="PROSITE" id="PS51456"/>
    </source>
</evidence>
<dbReference type="InterPro" id="IPR027417">
    <property type="entry name" value="P-loop_NTPase"/>
</dbReference>
<dbReference type="Pfam" id="PF00063">
    <property type="entry name" value="Myosin_head"/>
    <property type="match status" value="1"/>
</dbReference>
<reference evidence="14" key="1">
    <citation type="submission" date="2025-08" db="UniProtKB">
        <authorList>
            <consortium name="Ensembl"/>
        </authorList>
    </citation>
    <scope>IDENTIFICATION</scope>
</reference>
<comment type="similarity">
    <text evidence="1 10">Belongs to the TRAFAC class myosin-kinesin ATPase superfamily. Myosin family.</text>
</comment>
<accession>A0A8C4R4P1</accession>
<dbReference type="GO" id="GO:0005737">
    <property type="term" value="C:cytoplasm"/>
    <property type="evidence" value="ECO:0007669"/>
    <property type="project" value="TreeGrafter"/>
</dbReference>
<keyword evidence="3 10" id="KW-0547">Nucleotide-binding</keyword>
<dbReference type="Gene3D" id="1.20.5.190">
    <property type="match status" value="3"/>
</dbReference>
<keyword evidence="8 10" id="KW-0505">Motor protein</keyword>
<evidence type="ECO:0000256" key="1">
    <source>
        <dbReference type="ARBA" id="ARBA00008314"/>
    </source>
</evidence>
<proteinExistence type="inferred from homology"/>
<dbReference type="Proteomes" id="UP000694388">
    <property type="component" value="Unplaced"/>
</dbReference>
<dbReference type="SMART" id="SM00015">
    <property type="entry name" value="IQ"/>
    <property type="match status" value="6"/>
</dbReference>
<dbReference type="SMART" id="SM00242">
    <property type="entry name" value="MYSc"/>
    <property type="match status" value="1"/>
</dbReference>
<dbReference type="PROSITE" id="PS51456">
    <property type="entry name" value="MYOSIN_MOTOR"/>
    <property type="match status" value="1"/>
</dbReference>
<dbReference type="InterPro" id="IPR001609">
    <property type="entry name" value="Myosin_head_motor_dom-like"/>
</dbReference>
<dbReference type="InterPro" id="IPR002710">
    <property type="entry name" value="Dilute_dom"/>
</dbReference>
<dbReference type="InterPro" id="IPR036961">
    <property type="entry name" value="Kinesin_motor_dom_sf"/>
</dbReference>
<dbReference type="InterPro" id="IPR058662">
    <property type="entry name" value="Myo5a/b_dom"/>
</dbReference>
<dbReference type="GO" id="GO:0000146">
    <property type="term" value="F:microfilament motor activity"/>
    <property type="evidence" value="ECO:0007669"/>
    <property type="project" value="TreeGrafter"/>
</dbReference>
<feature type="domain" description="Dilute" evidence="12">
    <location>
        <begin position="1490"/>
        <end position="1767"/>
    </location>
</feature>
<dbReference type="GO" id="GO:0007015">
    <property type="term" value="P:actin filament organization"/>
    <property type="evidence" value="ECO:0007669"/>
    <property type="project" value="TreeGrafter"/>
</dbReference>
<reference evidence="14" key="2">
    <citation type="submission" date="2025-09" db="UniProtKB">
        <authorList>
            <consortium name="Ensembl"/>
        </authorList>
    </citation>
    <scope>IDENTIFICATION</scope>
</reference>
<evidence type="ECO:0000256" key="5">
    <source>
        <dbReference type="ARBA" id="ARBA00022860"/>
    </source>
</evidence>
<dbReference type="GeneTree" id="ENSGT00940000155402"/>
<dbReference type="PRINTS" id="PR00193">
    <property type="entry name" value="MYOSINHEAVY"/>
</dbReference>
<dbReference type="Pfam" id="PF01843">
    <property type="entry name" value="DIL"/>
    <property type="match status" value="1"/>
</dbReference>
<feature type="region of interest" description="Actin-binding" evidence="10">
    <location>
        <begin position="637"/>
        <end position="659"/>
    </location>
</feature>
<dbReference type="PROSITE" id="PS50096">
    <property type="entry name" value="IQ"/>
    <property type="match status" value="6"/>
</dbReference>
<evidence type="ECO:0000313" key="14">
    <source>
        <dbReference type="Ensembl" id="ENSEBUP00000025262.1"/>
    </source>
</evidence>
<keyword evidence="15" id="KW-1185">Reference proteome</keyword>
<keyword evidence="5" id="KW-0112">Calmodulin-binding</keyword>
<feature type="binding site" evidence="10">
    <location>
        <begin position="163"/>
        <end position="170"/>
    </location>
    <ligand>
        <name>ATP</name>
        <dbReference type="ChEBI" id="CHEBI:30616"/>
    </ligand>
</feature>
<dbReference type="Gene3D" id="3.30.70.1590">
    <property type="match status" value="1"/>
</dbReference>
<dbReference type="SUPFAM" id="SSF52540">
    <property type="entry name" value="P-loop containing nucleoside triphosphate hydrolases"/>
    <property type="match status" value="2"/>
</dbReference>
<dbReference type="InterPro" id="IPR000048">
    <property type="entry name" value="IQ_motif_EF-hand-BS"/>
</dbReference>
<dbReference type="GO" id="GO:0016459">
    <property type="term" value="C:myosin complex"/>
    <property type="evidence" value="ECO:0007669"/>
    <property type="project" value="UniProtKB-KW"/>
</dbReference>
<keyword evidence="7 10" id="KW-0518">Myosin</keyword>
<dbReference type="Ensembl" id="ENSEBUT00000025839.1">
    <property type="protein sequence ID" value="ENSEBUP00000025262.1"/>
    <property type="gene ID" value="ENSEBUG00000015583.1"/>
</dbReference>
<evidence type="ECO:0000256" key="7">
    <source>
        <dbReference type="ARBA" id="ARBA00023123"/>
    </source>
</evidence>
<evidence type="ECO:0000256" key="6">
    <source>
        <dbReference type="ARBA" id="ARBA00023054"/>
    </source>
</evidence>
<evidence type="ECO:0000256" key="9">
    <source>
        <dbReference type="ARBA" id="ARBA00023203"/>
    </source>
</evidence>
<dbReference type="SMART" id="SM01132">
    <property type="entry name" value="DIL"/>
    <property type="match status" value="1"/>
</dbReference>
<evidence type="ECO:0000256" key="11">
    <source>
        <dbReference type="SAM" id="Coils"/>
    </source>
</evidence>
<dbReference type="PROSITE" id="PS51126">
    <property type="entry name" value="DILUTE"/>
    <property type="match status" value="1"/>
</dbReference>
<feature type="coiled-coil region" evidence="11">
    <location>
        <begin position="1308"/>
        <end position="1335"/>
    </location>
</feature>
<evidence type="ECO:0000259" key="12">
    <source>
        <dbReference type="PROSITE" id="PS51126"/>
    </source>
</evidence>
<dbReference type="FunFam" id="1.20.5.190:FF:000001">
    <property type="entry name" value="unconventional myosin-Va"/>
    <property type="match status" value="2"/>
</dbReference>
<dbReference type="Gene3D" id="1.10.10.820">
    <property type="match status" value="1"/>
</dbReference>
<feature type="coiled-coil region" evidence="11">
    <location>
        <begin position="1198"/>
        <end position="1265"/>
    </location>
</feature>
<name>A0A8C4R4P1_EPTBU</name>
<dbReference type="Pfam" id="PF00612">
    <property type="entry name" value="IQ"/>
    <property type="match status" value="5"/>
</dbReference>
<dbReference type="CDD" id="cd23767">
    <property type="entry name" value="IQCD"/>
    <property type="match status" value="1"/>
</dbReference>
<feature type="coiled-coil region" evidence="11">
    <location>
        <begin position="1362"/>
        <end position="1396"/>
    </location>
</feature>
<dbReference type="GO" id="GO:0016020">
    <property type="term" value="C:membrane"/>
    <property type="evidence" value="ECO:0007669"/>
    <property type="project" value="TreeGrafter"/>
</dbReference>
<dbReference type="GO" id="GO:0051015">
    <property type="term" value="F:actin filament binding"/>
    <property type="evidence" value="ECO:0007669"/>
    <property type="project" value="TreeGrafter"/>
</dbReference>
<dbReference type="Gene3D" id="1.20.120.720">
    <property type="entry name" value="Myosin VI head, motor domain, U50 subdomain"/>
    <property type="match status" value="1"/>
</dbReference>
<evidence type="ECO:0000256" key="4">
    <source>
        <dbReference type="ARBA" id="ARBA00022840"/>
    </source>
</evidence>
<dbReference type="InterPro" id="IPR036103">
    <property type="entry name" value="MYSc_Myo5"/>
</dbReference>
<evidence type="ECO:0000313" key="15">
    <source>
        <dbReference type="Proteomes" id="UP000694388"/>
    </source>
</evidence>
<keyword evidence="9 10" id="KW-0009">Actin-binding</keyword>
<dbReference type="Gene3D" id="3.40.850.10">
    <property type="entry name" value="Kinesin motor domain"/>
    <property type="match status" value="1"/>
</dbReference>
<organism evidence="14 15">
    <name type="scientific">Eptatretus burgeri</name>
    <name type="common">Inshore hagfish</name>
    <dbReference type="NCBI Taxonomy" id="7764"/>
    <lineage>
        <taxon>Eukaryota</taxon>
        <taxon>Metazoa</taxon>
        <taxon>Chordata</taxon>
        <taxon>Craniata</taxon>
        <taxon>Vertebrata</taxon>
        <taxon>Cyclostomata</taxon>
        <taxon>Myxini</taxon>
        <taxon>Myxiniformes</taxon>
        <taxon>Myxinidae</taxon>
        <taxon>Eptatretinae</taxon>
        <taxon>Eptatretus</taxon>
    </lineage>
</organism>
<dbReference type="CDD" id="cd01380">
    <property type="entry name" value="MYSc_Myo5"/>
    <property type="match status" value="1"/>
</dbReference>
<keyword evidence="2" id="KW-0677">Repeat</keyword>
<dbReference type="Pfam" id="PF25966">
    <property type="entry name" value="Myo5a"/>
    <property type="match status" value="1"/>
</dbReference>
<dbReference type="PANTHER" id="PTHR13140">
    <property type="entry name" value="MYOSIN"/>
    <property type="match status" value="1"/>
</dbReference>
<keyword evidence="4 10" id="KW-0067">ATP-binding</keyword>
<feature type="domain" description="Myosin motor" evidence="13">
    <location>
        <begin position="69"/>
        <end position="758"/>
    </location>
</feature>
<dbReference type="GO" id="GO:0005516">
    <property type="term" value="F:calmodulin binding"/>
    <property type="evidence" value="ECO:0007669"/>
    <property type="project" value="UniProtKB-KW"/>
</dbReference>
<feature type="coiled-coil region" evidence="11">
    <location>
        <begin position="973"/>
        <end position="1096"/>
    </location>
</feature>
<evidence type="ECO:0000256" key="2">
    <source>
        <dbReference type="ARBA" id="ARBA00022737"/>
    </source>
</evidence>
<evidence type="ECO:0000256" key="3">
    <source>
        <dbReference type="ARBA" id="ARBA00022741"/>
    </source>
</evidence>
<dbReference type="PANTHER" id="PTHR13140:SF706">
    <property type="entry name" value="DILUTE CLASS UNCONVENTIONAL MYOSIN, ISOFORM C"/>
    <property type="match status" value="1"/>
</dbReference>
<dbReference type="FunFam" id="1.20.58.530:FF:000002">
    <property type="entry name" value="Class V myosin"/>
    <property type="match status" value="1"/>
</dbReference>